<evidence type="ECO:0000256" key="1">
    <source>
        <dbReference type="SAM" id="MobiDB-lite"/>
    </source>
</evidence>
<feature type="region of interest" description="Disordered" evidence="1">
    <location>
        <begin position="1"/>
        <end position="22"/>
    </location>
</feature>
<comment type="caution">
    <text evidence="2">The sequence shown here is derived from an EMBL/GenBank/DDBJ whole genome shotgun (WGS) entry which is preliminary data.</text>
</comment>
<protein>
    <submittedName>
        <fullName evidence="2">Uncharacterized protein</fullName>
    </submittedName>
</protein>
<dbReference type="Proteomes" id="UP000712281">
    <property type="component" value="Unassembled WGS sequence"/>
</dbReference>
<organism evidence="2 3">
    <name type="scientific">Brassica cretica</name>
    <name type="common">Mustard</name>
    <dbReference type="NCBI Taxonomy" id="69181"/>
    <lineage>
        <taxon>Eukaryota</taxon>
        <taxon>Viridiplantae</taxon>
        <taxon>Streptophyta</taxon>
        <taxon>Embryophyta</taxon>
        <taxon>Tracheophyta</taxon>
        <taxon>Spermatophyta</taxon>
        <taxon>Magnoliopsida</taxon>
        <taxon>eudicotyledons</taxon>
        <taxon>Gunneridae</taxon>
        <taxon>Pentapetalae</taxon>
        <taxon>rosids</taxon>
        <taxon>malvids</taxon>
        <taxon>Brassicales</taxon>
        <taxon>Brassicaceae</taxon>
        <taxon>Brassiceae</taxon>
        <taxon>Brassica</taxon>
    </lineage>
</organism>
<sequence length="54" mass="6294">MKNMVAFGARKEGSNESSNSDVGIDDEEYDVLYDKWLKLKDENIRWENVALKQN</sequence>
<proteinExistence type="predicted"/>
<evidence type="ECO:0000313" key="2">
    <source>
        <dbReference type="EMBL" id="KAF2557880.1"/>
    </source>
</evidence>
<evidence type="ECO:0000313" key="3">
    <source>
        <dbReference type="Proteomes" id="UP000712281"/>
    </source>
</evidence>
<dbReference type="EMBL" id="QGKW02001940">
    <property type="protein sequence ID" value="KAF2557880.1"/>
    <property type="molecule type" value="Genomic_DNA"/>
</dbReference>
<gene>
    <name evidence="2" type="ORF">F2Q68_00015551</name>
</gene>
<name>A0A8S9HLF3_BRACR</name>
<reference evidence="2" key="1">
    <citation type="submission" date="2019-12" db="EMBL/GenBank/DDBJ databases">
        <title>Genome sequencing and annotation of Brassica cretica.</title>
        <authorList>
            <person name="Studholme D.J."/>
            <person name="Sarris P.F."/>
        </authorList>
    </citation>
    <scope>NUCLEOTIDE SEQUENCE</scope>
    <source>
        <strain evidence="2">PFS-001/15</strain>
        <tissue evidence="2">Leaf</tissue>
    </source>
</reference>
<dbReference type="AlphaFoldDB" id="A0A8S9HLF3"/>
<accession>A0A8S9HLF3</accession>